<dbReference type="AlphaFoldDB" id="A0A8J3FKL7"/>
<evidence type="ECO:0000313" key="2">
    <source>
        <dbReference type="Proteomes" id="UP000656042"/>
    </source>
</evidence>
<proteinExistence type="predicted"/>
<dbReference type="Proteomes" id="UP000656042">
    <property type="component" value="Unassembled WGS sequence"/>
</dbReference>
<accession>A0A8J3FKL7</accession>
<sequence>MMSLIPVVTDGGSARHVVAGSPRAMVAAHTTGPNRDVRVAGEWRVRRASGAPTCGPATTRRIAISHSDHLRRSWAGMQSQWHQSRVASYSLTVV</sequence>
<protein>
    <submittedName>
        <fullName evidence="1">Uncharacterized protein</fullName>
    </submittedName>
</protein>
<comment type="caution">
    <text evidence="1">The sequence shown here is derived from an EMBL/GenBank/DDBJ whole genome shotgun (WGS) entry which is preliminary data.</text>
</comment>
<gene>
    <name evidence="1" type="ORF">GCM10012284_02040</name>
</gene>
<dbReference type="EMBL" id="BMMX01000001">
    <property type="protein sequence ID" value="GGK71892.1"/>
    <property type="molecule type" value="Genomic_DNA"/>
</dbReference>
<reference evidence="1" key="1">
    <citation type="journal article" date="2014" name="Int. J. Syst. Evol. Microbiol.">
        <title>Complete genome sequence of Corynebacterium casei LMG S-19264T (=DSM 44701T), isolated from a smear-ripened cheese.</title>
        <authorList>
            <consortium name="US DOE Joint Genome Institute (JGI-PGF)"/>
            <person name="Walter F."/>
            <person name="Albersmeier A."/>
            <person name="Kalinowski J."/>
            <person name="Ruckert C."/>
        </authorList>
    </citation>
    <scope>NUCLEOTIDE SEQUENCE</scope>
    <source>
        <strain evidence="1">CGMCC 4.7299</strain>
    </source>
</reference>
<reference evidence="1" key="2">
    <citation type="submission" date="2020-09" db="EMBL/GenBank/DDBJ databases">
        <authorList>
            <person name="Sun Q."/>
            <person name="Zhou Y."/>
        </authorList>
    </citation>
    <scope>NUCLEOTIDE SEQUENCE</scope>
    <source>
        <strain evidence="1">CGMCC 4.7299</strain>
    </source>
</reference>
<keyword evidence="2" id="KW-1185">Reference proteome</keyword>
<evidence type="ECO:0000313" key="1">
    <source>
        <dbReference type="EMBL" id="GGK71892.1"/>
    </source>
</evidence>
<name>A0A8J3FKL7_9ACTN</name>
<organism evidence="1 2">
    <name type="scientific">Mangrovihabitans endophyticus</name>
    <dbReference type="NCBI Taxonomy" id="1751298"/>
    <lineage>
        <taxon>Bacteria</taxon>
        <taxon>Bacillati</taxon>
        <taxon>Actinomycetota</taxon>
        <taxon>Actinomycetes</taxon>
        <taxon>Micromonosporales</taxon>
        <taxon>Micromonosporaceae</taxon>
        <taxon>Mangrovihabitans</taxon>
    </lineage>
</organism>